<gene>
    <name evidence="1" type="ORF">AGRA3207_004917</name>
</gene>
<evidence type="ECO:0000313" key="2">
    <source>
        <dbReference type="Proteomes" id="UP001049518"/>
    </source>
</evidence>
<keyword evidence="2" id="KW-1185">Reference proteome</keyword>
<dbReference type="Proteomes" id="UP001049518">
    <property type="component" value="Chromosome"/>
</dbReference>
<sequence>MSGREEALRALSDGLVARGIAVRTYATNLIVTGRNERQFLITCRNGRFRWGLGDDIGPITDVDGAVRHVADALVCPP</sequence>
<proteinExistence type="predicted"/>
<name>A0ABX8R3Y2_9ACTN</name>
<dbReference type="EMBL" id="CP059572">
    <property type="protein sequence ID" value="QXJ23723.1"/>
    <property type="molecule type" value="Genomic_DNA"/>
</dbReference>
<reference evidence="1" key="1">
    <citation type="submission" date="2020-07" db="EMBL/GenBank/DDBJ databases">
        <authorList>
            <person name="Tarantini F.S."/>
            <person name="Hong K.W."/>
            <person name="Chan K.G."/>
        </authorList>
    </citation>
    <scope>NUCLEOTIDE SEQUENCE</scope>
    <source>
        <strain evidence="1">32-07</strain>
    </source>
</reference>
<evidence type="ECO:0000313" key="1">
    <source>
        <dbReference type="EMBL" id="QXJ23723.1"/>
    </source>
</evidence>
<accession>A0ABX8R3Y2</accession>
<dbReference type="RefSeq" id="WP_231329396.1">
    <property type="nucleotide sequence ID" value="NZ_CP059572.1"/>
</dbReference>
<protein>
    <submittedName>
        <fullName evidence="1">Uncharacterized protein</fullName>
    </submittedName>
</protein>
<organism evidence="1 2">
    <name type="scientific">Actinomadura graeca</name>
    <dbReference type="NCBI Taxonomy" id="2750812"/>
    <lineage>
        <taxon>Bacteria</taxon>
        <taxon>Bacillati</taxon>
        <taxon>Actinomycetota</taxon>
        <taxon>Actinomycetes</taxon>
        <taxon>Streptosporangiales</taxon>
        <taxon>Thermomonosporaceae</taxon>
        <taxon>Actinomadura</taxon>
    </lineage>
</organism>